<protein>
    <submittedName>
        <fullName evidence="1">6390_t:CDS:1</fullName>
    </submittedName>
</protein>
<dbReference type="Proteomes" id="UP000789366">
    <property type="component" value="Unassembled WGS sequence"/>
</dbReference>
<organism evidence="1 2">
    <name type="scientific">Cetraspora pellucida</name>
    <dbReference type="NCBI Taxonomy" id="1433469"/>
    <lineage>
        <taxon>Eukaryota</taxon>
        <taxon>Fungi</taxon>
        <taxon>Fungi incertae sedis</taxon>
        <taxon>Mucoromycota</taxon>
        <taxon>Glomeromycotina</taxon>
        <taxon>Glomeromycetes</taxon>
        <taxon>Diversisporales</taxon>
        <taxon>Gigasporaceae</taxon>
        <taxon>Cetraspora</taxon>
    </lineage>
</organism>
<feature type="non-terminal residue" evidence="1">
    <location>
        <position position="1"/>
    </location>
</feature>
<keyword evidence="2" id="KW-1185">Reference proteome</keyword>
<sequence>FVKSPLLTTAFQIASRLFLVWGVVDIFPEVQSHWAFTTMTIAWSITECVRYSYYAFNLVGFQLYTLLCESILVYESLPYSKQLSVTYYWLQIVILFVYVPGFYTLYTYMIKQRKRYLGKGKDKAQKTD</sequence>
<proteinExistence type="predicted"/>
<accession>A0ACA9LKF0</accession>
<comment type="caution">
    <text evidence="1">The sequence shown here is derived from an EMBL/GenBank/DDBJ whole genome shotgun (WGS) entry which is preliminary data.</text>
</comment>
<reference evidence="1" key="1">
    <citation type="submission" date="2021-06" db="EMBL/GenBank/DDBJ databases">
        <authorList>
            <person name="Kallberg Y."/>
            <person name="Tangrot J."/>
            <person name="Rosling A."/>
        </authorList>
    </citation>
    <scope>NUCLEOTIDE SEQUENCE</scope>
    <source>
        <strain evidence="1">28 12/20/2015</strain>
    </source>
</reference>
<gene>
    <name evidence="1" type="ORF">SPELUC_LOCUS4531</name>
</gene>
<name>A0ACA9LKF0_9GLOM</name>
<evidence type="ECO:0000313" key="2">
    <source>
        <dbReference type="Proteomes" id="UP000789366"/>
    </source>
</evidence>
<dbReference type="EMBL" id="CAJVPW010004088">
    <property type="protein sequence ID" value="CAG8534826.1"/>
    <property type="molecule type" value="Genomic_DNA"/>
</dbReference>
<evidence type="ECO:0000313" key="1">
    <source>
        <dbReference type="EMBL" id="CAG8534826.1"/>
    </source>
</evidence>